<evidence type="ECO:0000259" key="1">
    <source>
        <dbReference type="Pfam" id="PF01939"/>
    </source>
</evidence>
<protein>
    <recommendedName>
        <fullName evidence="1">Endonuclease NucS C-terminal domain-containing protein</fullName>
    </recommendedName>
</protein>
<dbReference type="EMBL" id="FNZR01000005">
    <property type="protein sequence ID" value="SEL44897.1"/>
    <property type="molecule type" value="Genomic_DNA"/>
</dbReference>
<dbReference type="Proteomes" id="UP000198916">
    <property type="component" value="Unassembled WGS sequence"/>
</dbReference>
<feature type="domain" description="Endonuclease NucS C-terminal" evidence="1">
    <location>
        <begin position="28"/>
        <end position="108"/>
    </location>
</feature>
<evidence type="ECO:0000313" key="2">
    <source>
        <dbReference type="EMBL" id="SEL44897.1"/>
    </source>
</evidence>
<dbReference type="OrthoDB" id="872472at2"/>
<name>A0A1H7QC97_9SPHI</name>
<sequence length="349" mass="40568">MPIYKIDGTQMIKLQHTTFSTEGIDEARHLQKIIINSIETVEKDLFVISSEFGDWEDSKRRIDILCLDKNANLVVVELKRTEDGGHMELQAIRYAAMVANMTFEKAVKAFQNHIEKSRLQVDDPQEAILSFLEWDEVNEEGFANDVRIILVSADFSKEITTSVLWLIERDIDIKCIRIRPQKDGSNLYFDIQQLIPLPEATDYQVKLREKATEQRQSRREGSRDYSKFDVTINGKTEFNLNKRQTMHLVISECVKSGINPIDLMRVTGERKWIWVDKICSTKQEFESEMVKSAKKYDPIRWFNQDGELLVFDGKTYAFSNQQGKEAFNLATNIFSKYPHLQGEITKSEY</sequence>
<dbReference type="Gene3D" id="3.40.1350.10">
    <property type="match status" value="1"/>
</dbReference>
<gene>
    <name evidence="2" type="ORF">SAMN05421740_105262</name>
</gene>
<accession>A0A1H7QC97</accession>
<dbReference type="InterPro" id="IPR011856">
    <property type="entry name" value="tRNA_endonuc-like_dom_sf"/>
</dbReference>
<proteinExistence type="predicted"/>
<evidence type="ECO:0000313" key="3">
    <source>
        <dbReference type="Proteomes" id="UP000198916"/>
    </source>
</evidence>
<dbReference type="Pfam" id="PF01939">
    <property type="entry name" value="NucS_C"/>
    <property type="match status" value="1"/>
</dbReference>
<dbReference type="AlphaFoldDB" id="A0A1H7QC97"/>
<dbReference type="GO" id="GO:0004519">
    <property type="term" value="F:endonuclease activity"/>
    <property type="evidence" value="ECO:0007669"/>
    <property type="project" value="InterPro"/>
</dbReference>
<dbReference type="InterPro" id="IPR048301">
    <property type="entry name" value="NucS_C"/>
</dbReference>
<dbReference type="GO" id="GO:0003676">
    <property type="term" value="F:nucleic acid binding"/>
    <property type="evidence" value="ECO:0007669"/>
    <property type="project" value="InterPro"/>
</dbReference>
<keyword evidence="3" id="KW-1185">Reference proteome</keyword>
<reference evidence="3" key="1">
    <citation type="submission" date="2016-10" db="EMBL/GenBank/DDBJ databases">
        <authorList>
            <person name="Varghese N."/>
            <person name="Submissions S."/>
        </authorList>
    </citation>
    <scope>NUCLEOTIDE SEQUENCE [LARGE SCALE GENOMIC DNA]</scope>
    <source>
        <strain evidence="3">Jip14</strain>
    </source>
</reference>
<organism evidence="2 3">
    <name type="scientific">Parapedobacter koreensis</name>
    <dbReference type="NCBI Taxonomy" id="332977"/>
    <lineage>
        <taxon>Bacteria</taxon>
        <taxon>Pseudomonadati</taxon>
        <taxon>Bacteroidota</taxon>
        <taxon>Sphingobacteriia</taxon>
        <taxon>Sphingobacteriales</taxon>
        <taxon>Sphingobacteriaceae</taxon>
        <taxon>Parapedobacter</taxon>
    </lineage>
</organism>